<comment type="catalytic activity">
    <reaction evidence="27 29">
        <text>L-lysyl-[protein] + O2 + H2O = (S)-2-amino-6-oxohexanoyl-[protein] + H2O2 + NH4(+)</text>
        <dbReference type="Rhea" id="RHEA:24544"/>
        <dbReference type="Rhea" id="RHEA-COMP:9752"/>
        <dbReference type="Rhea" id="RHEA-COMP:12448"/>
        <dbReference type="ChEBI" id="CHEBI:15377"/>
        <dbReference type="ChEBI" id="CHEBI:15379"/>
        <dbReference type="ChEBI" id="CHEBI:16240"/>
        <dbReference type="ChEBI" id="CHEBI:28938"/>
        <dbReference type="ChEBI" id="CHEBI:29969"/>
        <dbReference type="ChEBI" id="CHEBI:131803"/>
        <dbReference type="EC" id="1.4.3.13"/>
    </reaction>
</comment>
<evidence type="ECO:0000256" key="29">
    <source>
        <dbReference type="RuleBase" id="RU367046"/>
    </source>
</evidence>
<feature type="domain" description="SRCR" evidence="31">
    <location>
        <begin position="216"/>
        <end position="327"/>
    </location>
</feature>
<comment type="PTM">
    <text evidence="29">The lysine tyrosylquinone cross-link (LTQ) is generated by condensation of the epsilon-amino group of a lysine with a topaquinone produced by oxidation of tyrosine.</text>
</comment>
<dbReference type="EMBL" id="JANIIK010000044">
    <property type="protein sequence ID" value="KAJ3604128.1"/>
    <property type="molecule type" value="Genomic_DNA"/>
</dbReference>
<accession>A0A9Q0EEK1</accession>
<keyword evidence="11" id="KW-0272">Extracellular matrix</keyword>
<keyword evidence="22" id="KW-0805">Transcription regulation</keyword>
<evidence type="ECO:0000256" key="7">
    <source>
        <dbReference type="ARBA" id="ARBA00022454"/>
    </source>
</evidence>
<dbReference type="GO" id="GO:0006325">
    <property type="term" value="P:chromatin organization"/>
    <property type="evidence" value="ECO:0007669"/>
    <property type="project" value="UniProtKB-KW"/>
</dbReference>
<evidence type="ECO:0000256" key="24">
    <source>
        <dbReference type="ARBA" id="ARBA00023163"/>
    </source>
</evidence>
<keyword evidence="16" id="KW-0256">Endoplasmic reticulum</keyword>
<dbReference type="GO" id="GO:0030199">
    <property type="term" value="P:collagen fibril organization"/>
    <property type="evidence" value="ECO:0007669"/>
    <property type="project" value="TreeGrafter"/>
</dbReference>
<dbReference type="GO" id="GO:0005694">
    <property type="term" value="C:chromosome"/>
    <property type="evidence" value="ECO:0007669"/>
    <property type="project" value="UniProtKB-SubCell"/>
</dbReference>
<keyword evidence="20 29" id="KW-0560">Oxidoreductase</keyword>
<evidence type="ECO:0000256" key="8">
    <source>
        <dbReference type="ARBA" id="ARBA00022477"/>
    </source>
</evidence>
<keyword evidence="14" id="KW-0677">Repeat</keyword>
<dbReference type="Pfam" id="PF01186">
    <property type="entry name" value="Lysyl_oxidase"/>
    <property type="match status" value="1"/>
</dbReference>
<protein>
    <recommendedName>
        <fullName evidence="29">Lysyl oxidase homolog</fullName>
        <ecNumber evidence="29">1.4.3.13</ecNumber>
    </recommendedName>
</protein>
<dbReference type="GO" id="GO:0005615">
    <property type="term" value="C:extracellular space"/>
    <property type="evidence" value="ECO:0007669"/>
    <property type="project" value="UniProtKB-UniRule"/>
</dbReference>
<feature type="disulfide bond" evidence="28">
    <location>
        <begin position="101"/>
        <end position="162"/>
    </location>
</feature>
<comment type="similarity">
    <text evidence="6 29">Belongs to the lysyl oxidase family.</text>
</comment>
<comment type="subcellular location">
    <subcellularLocation>
        <location evidence="4">Chromosome</location>
    </subcellularLocation>
    <subcellularLocation>
        <location evidence="3">Endoplasmic reticulum</location>
    </subcellularLocation>
    <subcellularLocation>
        <location evidence="2">Nucleus</location>
    </subcellularLocation>
    <subcellularLocation>
        <location evidence="5">Secreted</location>
        <location evidence="5">Extracellular space</location>
        <location evidence="5">Extracellular matrix</location>
        <location evidence="5">Basement membrane</location>
    </subcellularLocation>
</comment>
<feature type="domain" description="SRCR" evidence="31">
    <location>
        <begin position="351"/>
        <end position="450"/>
    </location>
</feature>
<sequence length="778" mass="86640">MQAVHHLHHLRHLAILLALLALLVPPVPAQYEHLGYPPGYPDPEQEMYSVPRIPPDTPRIQLRLAGDKRKHNEGRVEVFYNGEWGTVCDDDFSIHNAKVVCRELGYLEAVSWSPSSKYGKGEGRVWFDNVHCSGKESTLALCPSNGIGVSDCKHSEDVGVVCSDKRIPGFKFINTMPNHVELVTGWRPFLSSFPSLLGGQEMKVLKALVEDVRIHAILSSSRKRIPVTEGYVEVKDGGKWMQICNVAWNQQNSRVICGMFGFPSERKHNARVYKMFARRKKPSYWDYSVNCTGNEAHLSSCHLGGSVGGKTNESCGGRGLPVVVSCVPGRAFAPTPVSGFRKAFRKEHDPNTLLSPFSCGEGRVEVLKSGEWGTICDDRWSLLASSVVCRELGFGTAKESLSGGRLGQGMGPVHMNEVQCSGFEKSITECLFNKESLGCSHEEDAAVRCNVPEMGFQERLRLRGGRNPFEGRVEVLMERNGSLTWGTVCSDGWGTMEAMVTCRQLGLGFASNAFQETWYWPGDVSADRVVMSGLRCSGTEMSLSHCLHHGQHLSCPKGGGRNAAGVSCSETAPDLVLNPQAVELTTYMEDRPMFMLQCAYEEDCLASGSSQSPANSYRRLLRFSSQIHNNGQSDFRPKAGRHSWVWHEHYHSMEVFTHYDLFSLNGTKVAEGHKASFCLEDSECDEGIEKRYECANFGEQGITVGCFDSYRHDIDCQWVVINPNYEVPESDYTNNIMKCRCRYDGNRVWMYNCHNGGSLSSESEQTFPGLLSNQVTHR</sequence>
<keyword evidence="8 29" id="KW-0886">LTQ</keyword>
<evidence type="ECO:0000256" key="20">
    <source>
        <dbReference type="ARBA" id="ARBA00023002"/>
    </source>
</evidence>
<evidence type="ECO:0000256" key="11">
    <source>
        <dbReference type="ARBA" id="ARBA00022530"/>
    </source>
</evidence>
<dbReference type="SUPFAM" id="SSF56487">
    <property type="entry name" value="SRCR-like"/>
    <property type="match status" value="4"/>
</dbReference>
<evidence type="ECO:0000256" key="15">
    <source>
        <dbReference type="ARBA" id="ARBA00022772"/>
    </source>
</evidence>
<dbReference type="SMART" id="SM00202">
    <property type="entry name" value="SR"/>
    <property type="match status" value="4"/>
</dbReference>
<feature type="disulfide bond" evidence="28">
    <location>
        <begin position="536"/>
        <end position="546"/>
    </location>
</feature>
<feature type="disulfide bond" evidence="28">
    <location>
        <begin position="88"/>
        <end position="152"/>
    </location>
</feature>
<keyword evidence="26" id="KW-0539">Nucleus</keyword>
<dbReference type="GO" id="GO:0005634">
    <property type="term" value="C:nucleus"/>
    <property type="evidence" value="ECO:0007669"/>
    <property type="project" value="UniProtKB-SubCell"/>
</dbReference>
<dbReference type="GO" id="GO:0016020">
    <property type="term" value="C:membrane"/>
    <property type="evidence" value="ECO:0007669"/>
    <property type="project" value="InterPro"/>
</dbReference>
<feature type="disulfide bond" evidence="28">
    <location>
        <begin position="132"/>
        <end position="142"/>
    </location>
</feature>
<evidence type="ECO:0000256" key="16">
    <source>
        <dbReference type="ARBA" id="ARBA00022824"/>
    </source>
</evidence>
<organism evidence="32 33">
    <name type="scientific">Muraenolepis orangiensis</name>
    <name type="common">Patagonian moray cod</name>
    <dbReference type="NCBI Taxonomy" id="630683"/>
    <lineage>
        <taxon>Eukaryota</taxon>
        <taxon>Metazoa</taxon>
        <taxon>Chordata</taxon>
        <taxon>Craniata</taxon>
        <taxon>Vertebrata</taxon>
        <taxon>Euteleostomi</taxon>
        <taxon>Actinopterygii</taxon>
        <taxon>Neopterygii</taxon>
        <taxon>Teleostei</taxon>
        <taxon>Neoteleostei</taxon>
        <taxon>Acanthomorphata</taxon>
        <taxon>Zeiogadaria</taxon>
        <taxon>Gadariae</taxon>
        <taxon>Gadiformes</taxon>
        <taxon>Muraenolepidoidei</taxon>
        <taxon>Muraenolepididae</taxon>
        <taxon>Muraenolepis</taxon>
    </lineage>
</organism>
<evidence type="ECO:0000256" key="12">
    <source>
        <dbReference type="ARBA" id="ARBA00022723"/>
    </source>
</evidence>
<dbReference type="Gene3D" id="3.10.250.10">
    <property type="entry name" value="SRCR-like domain"/>
    <property type="match status" value="4"/>
</dbReference>
<dbReference type="AlphaFoldDB" id="A0A9Q0EEK1"/>
<evidence type="ECO:0000313" key="33">
    <source>
        <dbReference type="Proteomes" id="UP001148018"/>
    </source>
</evidence>
<keyword evidence="9" id="KW-0678">Repressor</keyword>
<proteinExistence type="inferred from homology"/>
<dbReference type="Proteomes" id="UP001148018">
    <property type="component" value="Unassembled WGS sequence"/>
</dbReference>
<keyword evidence="33" id="KW-1185">Reference proteome</keyword>
<dbReference type="InterPro" id="IPR001695">
    <property type="entry name" value="Lysyl_oxidase"/>
</dbReference>
<dbReference type="GO" id="GO:0004720">
    <property type="term" value="F:protein-lysine 6-oxidase activity"/>
    <property type="evidence" value="ECO:0007669"/>
    <property type="project" value="UniProtKB-UniRule"/>
</dbReference>
<keyword evidence="12 29" id="KW-0479">Metal-binding</keyword>
<keyword evidence="25" id="KW-0325">Glycoprotein</keyword>
<evidence type="ECO:0000313" key="32">
    <source>
        <dbReference type="EMBL" id="KAJ3604128.1"/>
    </source>
</evidence>
<dbReference type="PANTHER" id="PTHR45817">
    <property type="entry name" value="LYSYL OXIDASE-LIKE-RELATED"/>
    <property type="match status" value="1"/>
</dbReference>
<keyword evidence="24" id="KW-0804">Transcription</keyword>
<dbReference type="InterPro" id="IPR001190">
    <property type="entry name" value="SRCR"/>
</dbReference>
<dbReference type="OrthoDB" id="547291at2759"/>
<dbReference type="GO" id="GO:0005604">
    <property type="term" value="C:basement membrane"/>
    <property type="evidence" value="ECO:0007669"/>
    <property type="project" value="UniProtKB-SubCell"/>
</dbReference>
<evidence type="ECO:0000256" key="23">
    <source>
        <dbReference type="ARBA" id="ARBA00023157"/>
    </source>
</evidence>
<dbReference type="GO" id="GO:0005783">
    <property type="term" value="C:endoplasmic reticulum"/>
    <property type="evidence" value="ECO:0007669"/>
    <property type="project" value="UniProtKB-SubCell"/>
</dbReference>
<keyword evidence="18" id="KW-0156">Chromatin regulator</keyword>
<feature type="domain" description="SRCR" evidence="31">
    <location>
        <begin position="62"/>
        <end position="163"/>
    </location>
</feature>
<evidence type="ECO:0000256" key="5">
    <source>
        <dbReference type="ARBA" id="ARBA00004302"/>
    </source>
</evidence>
<evidence type="ECO:0000256" key="22">
    <source>
        <dbReference type="ARBA" id="ARBA00023015"/>
    </source>
</evidence>
<dbReference type="FunFam" id="3.10.250.10:FF:000008">
    <property type="entry name" value="Lysyl oxidase homolog 2"/>
    <property type="match status" value="1"/>
</dbReference>
<evidence type="ECO:0000256" key="2">
    <source>
        <dbReference type="ARBA" id="ARBA00004123"/>
    </source>
</evidence>
<evidence type="ECO:0000256" key="26">
    <source>
        <dbReference type="ARBA" id="ARBA00023242"/>
    </source>
</evidence>
<evidence type="ECO:0000259" key="31">
    <source>
        <dbReference type="PROSITE" id="PS50287"/>
    </source>
</evidence>
<feature type="chain" id="PRO_5040232648" description="Lysyl oxidase homolog" evidence="30">
    <location>
        <begin position="30"/>
        <end position="778"/>
    </location>
</feature>
<name>A0A9Q0EEK1_9TELE</name>
<evidence type="ECO:0000256" key="30">
    <source>
        <dbReference type="SAM" id="SignalP"/>
    </source>
</evidence>
<feature type="domain" description="SRCR" evidence="31">
    <location>
        <begin position="460"/>
        <end position="569"/>
    </location>
</feature>
<keyword evidence="17" id="KW-0106">Calcium</keyword>
<evidence type="ECO:0000256" key="27">
    <source>
        <dbReference type="ARBA" id="ARBA00047861"/>
    </source>
</evidence>
<dbReference type="InterPro" id="IPR036772">
    <property type="entry name" value="SRCR-like_dom_sf"/>
</dbReference>
<dbReference type="EC" id="1.4.3.13" evidence="29"/>
<comment type="caution">
    <text evidence="28">Lacks conserved residue(s) required for the propagation of feature annotation.</text>
</comment>
<evidence type="ECO:0000256" key="21">
    <source>
        <dbReference type="ARBA" id="ARBA00023008"/>
    </source>
</evidence>
<dbReference type="PRINTS" id="PR00258">
    <property type="entry name" value="SPERACTRCPTR"/>
</dbReference>
<dbReference type="InterPro" id="IPR050912">
    <property type="entry name" value="LOX-like_protein"/>
</dbReference>
<keyword evidence="15 29" id="KW-0801">TPQ</keyword>
<comment type="function">
    <text evidence="29">Mediates the post-translational oxidative deamination of lysine residues on target proteins leading to the formation of deaminated lysine (allysine).</text>
</comment>
<dbReference type="PANTHER" id="PTHR45817:SF1">
    <property type="entry name" value="LYSYL OXIDASE HOMOLOG 2"/>
    <property type="match status" value="1"/>
</dbReference>
<keyword evidence="19" id="KW-0084">Basement membrane</keyword>
<evidence type="ECO:0000256" key="17">
    <source>
        <dbReference type="ARBA" id="ARBA00022837"/>
    </source>
</evidence>
<dbReference type="GO" id="GO:0005507">
    <property type="term" value="F:copper ion binding"/>
    <property type="evidence" value="ECO:0007669"/>
    <property type="project" value="UniProtKB-UniRule"/>
</dbReference>
<evidence type="ECO:0000256" key="25">
    <source>
        <dbReference type="ARBA" id="ARBA00023180"/>
    </source>
</evidence>
<evidence type="ECO:0000256" key="14">
    <source>
        <dbReference type="ARBA" id="ARBA00022737"/>
    </source>
</evidence>
<evidence type="ECO:0000256" key="4">
    <source>
        <dbReference type="ARBA" id="ARBA00004286"/>
    </source>
</evidence>
<feature type="disulfide bond" evidence="28">
    <location>
        <begin position="420"/>
        <end position="430"/>
    </location>
</feature>
<keyword evidence="7" id="KW-0158">Chromosome</keyword>
<evidence type="ECO:0000256" key="6">
    <source>
        <dbReference type="ARBA" id="ARBA00007492"/>
    </source>
</evidence>
<keyword evidence="23 28" id="KW-1015">Disulfide bond</keyword>
<gene>
    <name evidence="32" type="ORF">NHX12_028869</name>
</gene>
<comment type="caution">
    <text evidence="32">The sequence shown here is derived from an EMBL/GenBank/DDBJ whole genome shotgun (WGS) entry which is preliminary data.</text>
</comment>
<dbReference type="Pfam" id="PF00530">
    <property type="entry name" value="SRCR"/>
    <property type="match status" value="4"/>
</dbReference>
<evidence type="ECO:0000256" key="10">
    <source>
        <dbReference type="ARBA" id="ARBA00022525"/>
    </source>
</evidence>
<evidence type="ECO:0000256" key="18">
    <source>
        <dbReference type="ARBA" id="ARBA00022853"/>
    </source>
</evidence>
<evidence type="ECO:0000256" key="3">
    <source>
        <dbReference type="ARBA" id="ARBA00004240"/>
    </source>
</evidence>
<feature type="disulfide bond" evidence="28">
    <location>
        <begin position="291"/>
        <end position="301"/>
    </location>
</feature>
<evidence type="ECO:0000256" key="9">
    <source>
        <dbReference type="ARBA" id="ARBA00022491"/>
    </source>
</evidence>
<dbReference type="PROSITE" id="PS50287">
    <property type="entry name" value="SRCR_2"/>
    <property type="match status" value="4"/>
</dbReference>
<reference evidence="32" key="1">
    <citation type="submission" date="2022-07" db="EMBL/GenBank/DDBJ databases">
        <title>Chromosome-level genome of Muraenolepis orangiensis.</title>
        <authorList>
            <person name="Kim J."/>
        </authorList>
    </citation>
    <scope>NUCLEOTIDE SEQUENCE</scope>
    <source>
        <strain evidence="32">KU_S4_2022</strain>
        <tissue evidence="32">Muscle</tissue>
    </source>
</reference>
<evidence type="ECO:0000256" key="19">
    <source>
        <dbReference type="ARBA" id="ARBA00022869"/>
    </source>
</evidence>
<keyword evidence="21 29" id="KW-0186">Copper</keyword>
<evidence type="ECO:0000256" key="28">
    <source>
        <dbReference type="PROSITE-ProRule" id="PRU00196"/>
    </source>
</evidence>
<comment type="cofactor">
    <cofactor evidence="1 29">
        <name>Cu cation</name>
        <dbReference type="ChEBI" id="CHEBI:23378"/>
    </cofactor>
</comment>
<evidence type="ECO:0000256" key="1">
    <source>
        <dbReference type="ARBA" id="ARBA00001935"/>
    </source>
</evidence>
<evidence type="ECO:0000256" key="13">
    <source>
        <dbReference type="ARBA" id="ARBA00022729"/>
    </source>
</evidence>
<keyword evidence="10 29" id="KW-0964">Secreted</keyword>
<feature type="signal peptide" evidence="30">
    <location>
        <begin position="1"/>
        <end position="29"/>
    </location>
</feature>
<dbReference type="FunFam" id="3.10.250.10:FF:000001">
    <property type="entry name" value="Lysyl oxidase 4 isoform X1"/>
    <property type="match status" value="2"/>
</dbReference>
<keyword evidence="13 30" id="KW-0732">Signal</keyword>